<evidence type="ECO:0008006" key="4">
    <source>
        <dbReference type="Google" id="ProtNLM"/>
    </source>
</evidence>
<dbReference type="OrthoDB" id="3934965at2759"/>
<dbReference type="RefSeq" id="XP_007676090.1">
    <property type="nucleotide sequence ID" value="XM_007677900.1"/>
</dbReference>
<dbReference type="HOGENOM" id="CLU_888484_0_0_1"/>
<feature type="compositionally biased region" description="Basic and acidic residues" evidence="1">
    <location>
        <begin position="127"/>
        <end position="147"/>
    </location>
</feature>
<evidence type="ECO:0000313" key="3">
    <source>
        <dbReference type="Proteomes" id="UP000011761"/>
    </source>
</evidence>
<accession>M2MY31</accession>
<feature type="region of interest" description="Disordered" evidence="1">
    <location>
        <begin position="1"/>
        <end position="209"/>
    </location>
</feature>
<gene>
    <name evidence="2" type="ORF">BAUCODRAFT_33832</name>
</gene>
<feature type="compositionally biased region" description="Basic residues" evidence="1">
    <location>
        <begin position="181"/>
        <end position="190"/>
    </location>
</feature>
<dbReference type="KEGG" id="bcom:BAUCODRAFT_33832"/>
<reference evidence="2 3" key="1">
    <citation type="journal article" date="2012" name="PLoS Pathog.">
        <title>Diverse lifestyles and strategies of plant pathogenesis encoded in the genomes of eighteen Dothideomycetes fungi.</title>
        <authorList>
            <person name="Ohm R.A."/>
            <person name="Feau N."/>
            <person name="Henrissat B."/>
            <person name="Schoch C.L."/>
            <person name="Horwitz B.A."/>
            <person name="Barry K.W."/>
            <person name="Condon B.J."/>
            <person name="Copeland A.C."/>
            <person name="Dhillon B."/>
            <person name="Glaser F."/>
            <person name="Hesse C.N."/>
            <person name="Kosti I."/>
            <person name="LaButti K."/>
            <person name="Lindquist E.A."/>
            <person name="Lucas S."/>
            <person name="Salamov A.A."/>
            <person name="Bradshaw R.E."/>
            <person name="Ciuffetti L."/>
            <person name="Hamelin R.C."/>
            <person name="Kema G.H.J."/>
            <person name="Lawrence C."/>
            <person name="Scott J.A."/>
            <person name="Spatafora J.W."/>
            <person name="Turgeon B.G."/>
            <person name="de Wit P.J.G.M."/>
            <person name="Zhong S."/>
            <person name="Goodwin S.B."/>
            <person name="Grigoriev I.V."/>
        </authorList>
    </citation>
    <scope>NUCLEOTIDE SEQUENCE [LARGE SCALE GENOMIC DNA]</scope>
    <source>
        <strain evidence="2 3">UAMH 10762</strain>
    </source>
</reference>
<dbReference type="EMBL" id="KB445555">
    <property type="protein sequence ID" value="EMC96473.1"/>
    <property type="molecule type" value="Genomic_DNA"/>
</dbReference>
<evidence type="ECO:0000313" key="2">
    <source>
        <dbReference type="EMBL" id="EMC96473.1"/>
    </source>
</evidence>
<keyword evidence="3" id="KW-1185">Reference proteome</keyword>
<feature type="compositionally biased region" description="Basic and acidic residues" evidence="1">
    <location>
        <begin position="243"/>
        <end position="302"/>
    </location>
</feature>
<name>M2MY31_BAUPA</name>
<dbReference type="GeneID" id="19112247"/>
<protein>
    <recommendedName>
        <fullName evidence="4">Glycine zipper 2TM domain-containing protein</fullName>
    </recommendedName>
</protein>
<sequence>MSRPDDYYQQPPNTSYRHPDPKIGGHGDRGPAYDQYEREEPPRRAKPTKEAGYDANYFPPPPRSEYGSAGGRENERPYAQSERGPDDGQALTPYDEEKAWAQYNDAYGPPPQESDARRSQPPPSVDSYDRHTEDRHWDERSRYDDRERRRRSRPRYEEDEYDHDRRRDPRPLPPPEDDRRSRKQRSPPKQRGKDFLGSGDGDRGLGATLLGGAAGAFLGDQADRGLLGTMGGAVLGAVAARAGEKQLTKHQDEKSVHVRRKDRGEYADPYHDSRDHSRGGSRVDEFRPRREPPPRNRRRRDDETDSYYTDERD</sequence>
<proteinExistence type="predicted"/>
<dbReference type="OMA" id="MNIEWIL"/>
<dbReference type="PANTHER" id="PTHR37014">
    <property type="entry name" value="EXPRESSION LETHALITY PROTEIN HEL10, PUTATIVE (AFU_ORTHOLOGUE AFUA_1G06580)-RELATED"/>
    <property type="match status" value="1"/>
</dbReference>
<feature type="compositionally biased region" description="Basic and acidic residues" evidence="1">
    <location>
        <begin position="162"/>
        <end position="180"/>
    </location>
</feature>
<feature type="compositionally biased region" description="Basic and acidic residues" evidence="1">
    <location>
        <begin position="17"/>
        <end position="52"/>
    </location>
</feature>
<dbReference type="PANTHER" id="PTHR37014:SF10">
    <property type="entry name" value="RICH PROTEIN MS8, PUTATIVE (AFU_ORTHOLOGUE AFUA_7G05650)-RELATED"/>
    <property type="match status" value="1"/>
</dbReference>
<dbReference type="eggNOG" id="ENOG502S756">
    <property type="taxonomic scope" value="Eukaryota"/>
</dbReference>
<organism evidence="2 3">
    <name type="scientific">Baudoinia panamericana (strain UAMH 10762)</name>
    <name type="common">Angels' share fungus</name>
    <name type="synonym">Baudoinia compniacensis (strain UAMH 10762)</name>
    <dbReference type="NCBI Taxonomy" id="717646"/>
    <lineage>
        <taxon>Eukaryota</taxon>
        <taxon>Fungi</taxon>
        <taxon>Dikarya</taxon>
        <taxon>Ascomycota</taxon>
        <taxon>Pezizomycotina</taxon>
        <taxon>Dothideomycetes</taxon>
        <taxon>Dothideomycetidae</taxon>
        <taxon>Mycosphaerellales</taxon>
        <taxon>Teratosphaeriaceae</taxon>
        <taxon>Baudoinia</taxon>
    </lineage>
</organism>
<feature type="region of interest" description="Disordered" evidence="1">
    <location>
        <begin position="243"/>
        <end position="313"/>
    </location>
</feature>
<dbReference type="AlphaFoldDB" id="M2MY31"/>
<dbReference type="Proteomes" id="UP000011761">
    <property type="component" value="Unassembled WGS sequence"/>
</dbReference>
<evidence type="ECO:0000256" key="1">
    <source>
        <dbReference type="SAM" id="MobiDB-lite"/>
    </source>
</evidence>